<comment type="cofactor">
    <cofactor evidence="1">
        <name>pyridoxal 5'-phosphate</name>
        <dbReference type="ChEBI" id="CHEBI:597326"/>
    </cofactor>
</comment>
<accession>A0A7J0BLB2</accession>
<keyword evidence="4" id="KW-0489">Methyltransferase</keyword>
<reference evidence="4 5" key="1">
    <citation type="submission" date="2020-05" db="EMBL/GenBank/DDBJ databases">
        <title>Draft genome sequence of Desulfovibrio sp. strain HN2T.</title>
        <authorList>
            <person name="Ueno A."/>
            <person name="Tamazawa S."/>
            <person name="Tamamura S."/>
            <person name="Murakami T."/>
            <person name="Kiyama T."/>
            <person name="Inomata H."/>
            <person name="Amano Y."/>
            <person name="Miyakawa K."/>
            <person name="Tamaki H."/>
            <person name="Naganuma T."/>
            <person name="Kaneko K."/>
        </authorList>
    </citation>
    <scope>NUCLEOTIDE SEQUENCE [LARGE SCALE GENOMIC DNA]</scope>
    <source>
        <strain evidence="4 5">HN2</strain>
    </source>
</reference>
<feature type="domain" description="Serine hydroxymethyltransferase-like" evidence="3">
    <location>
        <begin position="3"/>
        <end position="313"/>
    </location>
</feature>
<keyword evidence="4" id="KW-0808">Transferase</keyword>
<evidence type="ECO:0000256" key="2">
    <source>
        <dbReference type="ARBA" id="ARBA00022898"/>
    </source>
</evidence>
<dbReference type="InterPro" id="IPR015421">
    <property type="entry name" value="PyrdxlP-dep_Trfase_major"/>
</dbReference>
<dbReference type="PANTHER" id="PTHR11680:SF35">
    <property type="entry name" value="SERINE HYDROXYMETHYLTRANSFERASE 1"/>
    <property type="match status" value="1"/>
</dbReference>
<comment type="caution">
    <text evidence="4">The sequence shown here is derived from an EMBL/GenBank/DDBJ whole genome shotgun (WGS) entry which is preliminary data.</text>
</comment>
<name>A0A7J0BLB2_9BACT</name>
<keyword evidence="2" id="KW-0663">Pyridoxal phosphate</keyword>
<sequence>MDIVEAEGEQLLLNMFSDSTGYRVSLQPHSGTQANQIVYNAVLTSKDEVLCLKPSDGGHISHTVLLSRRNKTYNFGLREDGYIDYELLEMVAQERRPKLIIVGGSSLPRMIDFARCSEIARKVNAFLHADISHTCPFIIGGLHTNIFPYCDFATFNMMKNLRGPNSGVVIYREDFHKKISRSIFPDTQGGANEPCLLAKYATILEWQHRDIAEYAHQIVLRSQLLAETFKKRGVKLVTDGSDCHILLLDLACRQETGAELEKRFEDRCVLLNKNQIPGDLRGPSTASGLRIGTTNLAILGIDKTDIERLGNWICDTIENKANKTDIVRELLHKYPQPTYLKNQ</sequence>
<evidence type="ECO:0000259" key="3">
    <source>
        <dbReference type="Pfam" id="PF00464"/>
    </source>
</evidence>
<dbReference type="GO" id="GO:0008168">
    <property type="term" value="F:methyltransferase activity"/>
    <property type="evidence" value="ECO:0007669"/>
    <property type="project" value="UniProtKB-KW"/>
</dbReference>
<dbReference type="GO" id="GO:0030170">
    <property type="term" value="F:pyridoxal phosphate binding"/>
    <property type="evidence" value="ECO:0007669"/>
    <property type="project" value="TreeGrafter"/>
</dbReference>
<dbReference type="Gene3D" id="3.40.640.10">
    <property type="entry name" value="Type I PLP-dependent aspartate aminotransferase-like (Major domain)"/>
    <property type="match status" value="1"/>
</dbReference>
<dbReference type="InterPro" id="IPR049943">
    <property type="entry name" value="Ser_HO-MeTrfase-like"/>
</dbReference>
<evidence type="ECO:0000313" key="5">
    <source>
        <dbReference type="Proteomes" id="UP000503840"/>
    </source>
</evidence>
<evidence type="ECO:0000256" key="1">
    <source>
        <dbReference type="ARBA" id="ARBA00001933"/>
    </source>
</evidence>
<dbReference type="GO" id="GO:0005829">
    <property type="term" value="C:cytosol"/>
    <property type="evidence" value="ECO:0007669"/>
    <property type="project" value="TreeGrafter"/>
</dbReference>
<dbReference type="EMBL" id="BLVO01000016">
    <property type="protein sequence ID" value="GFM34533.1"/>
    <property type="molecule type" value="Genomic_DNA"/>
</dbReference>
<proteinExistence type="predicted"/>
<dbReference type="SUPFAM" id="SSF53383">
    <property type="entry name" value="PLP-dependent transferases"/>
    <property type="match status" value="1"/>
</dbReference>
<dbReference type="AlphaFoldDB" id="A0A7J0BLB2"/>
<gene>
    <name evidence="4" type="primary">glyA_2</name>
    <name evidence="4" type="ORF">DSM101010T_28980</name>
</gene>
<dbReference type="PANTHER" id="PTHR11680">
    <property type="entry name" value="SERINE HYDROXYMETHYLTRANSFERASE"/>
    <property type="match status" value="1"/>
</dbReference>
<dbReference type="GO" id="GO:0046653">
    <property type="term" value="P:tetrahydrofolate metabolic process"/>
    <property type="evidence" value="ECO:0007669"/>
    <property type="project" value="TreeGrafter"/>
</dbReference>
<keyword evidence="5" id="KW-1185">Reference proteome</keyword>
<dbReference type="GO" id="GO:0004372">
    <property type="term" value="F:glycine hydroxymethyltransferase activity"/>
    <property type="evidence" value="ECO:0007669"/>
    <property type="project" value="TreeGrafter"/>
</dbReference>
<evidence type="ECO:0000313" key="4">
    <source>
        <dbReference type="EMBL" id="GFM34533.1"/>
    </source>
</evidence>
<dbReference type="InterPro" id="IPR015422">
    <property type="entry name" value="PyrdxlP-dep_Trfase_small"/>
</dbReference>
<protein>
    <submittedName>
        <fullName evidence="4">Serine hydroxymethyltransferase</fullName>
    </submittedName>
</protein>
<dbReference type="GO" id="GO:0019264">
    <property type="term" value="P:glycine biosynthetic process from serine"/>
    <property type="evidence" value="ECO:0007669"/>
    <property type="project" value="TreeGrafter"/>
</dbReference>
<dbReference type="InterPro" id="IPR039429">
    <property type="entry name" value="SHMT-like_dom"/>
</dbReference>
<dbReference type="Gene3D" id="3.90.1150.10">
    <property type="entry name" value="Aspartate Aminotransferase, domain 1"/>
    <property type="match status" value="1"/>
</dbReference>
<dbReference type="InterPro" id="IPR015424">
    <property type="entry name" value="PyrdxlP-dep_Trfase"/>
</dbReference>
<dbReference type="GO" id="GO:0032259">
    <property type="term" value="P:methylation"/>
    <property type="evidence" value="ECO:0007669"/>
    <property type="project" value="UniProtKB-KW"/>
</dbReference>
<dbReference type="Proteomes" id="UP000503840">
    <property type="component" value="Unassembled WGS sequence"/>
</dbReference>
<organism evidence="4 5">
    <name type="scientific">Desulfovibrio subterraneus</name>
    <dbReference type="NCBI Taxonomy" id="2718620"/>
    <lineage>
        <taxon>Bacteria</taxon>
        <taxon>Pseudomonadati</taxon>
        <taxon>Thermodesulfobacteriota</taxon>
        <taxon>Desulfovibrionia</taxon>
        <taxon>Desulfovibrionales</taxon>
        <taxon>Desulfovibrionaceae</taxon>
        <taxon>Desulfovibrio</taxon>
    </lineage>
</organism>
<dbReference type="Pfam" id="PF00464">
    <property type="entry name" value="SHMT"/>
    <property type="match status" value="1"/>
</dbReference>